<accession>G5HQI2</accession>
<evidence type="ECO:0000313" key="1">
    <source>
        <dbReference type="EMBL" id="EHE96308.1"/>
    </source>
</evidence>
<organism evidence="1 2">
    <name type="scientific">[Clostridium] citroniae WAL-17108</name>
    <dbReference type="NCBI Taxonomy" id="742733"/>
    <lineage>
        <taxon>Bacteria</taxon>
        <taxon>Bacillati</taxon>
        <taxon>Bacillota</taxon>
        <taxon>Clostridia</taxon>
        <taxon>Lachnospirales</taxon>
        <taxon>Lachnospiraceae</taxon>
        <taxon>Enterocloster</taxon>
    </lineage>
</organism>
<proteinExistence type="predicted"/>
<gene>
    <name evidence="1" type="ORF">HMPREF9469_04844</name>
</gene>
<dbReference type="EMBL" id="ADLJ01000044">
    <property type="protein sequence ID" value="EHE96308.1"/>
    <property type="molecule type" value="Genomic_DNA"/>
</dbReference>
<sequence>MELKRLDYVIMKFLKKKGCTSHFESATIQEIMSVVNTSRPTTYRKMMDLCKHGYVNKGCKSTNADTFYLLEKGIRLIENGGNENDQR</sequence>
<protein>
    <submittedName>
        <fullName evidence="1">Uncharacterized protein</fullName>
    </submittedName>
</protein>
<dbReference type="InterPro" id="IPR036390">
    <property type="entry name" value="WH_DNA-bd_sf"/>
</dbReference>
<dbReference type="SUPFAM" id="SSF46785">
    <property type="entry name" value="Winged helix' DNA-binding domain"/>
    <property type="match status" value="1"/>
</dbReference>
<dbReference type="InterPro" id="IPR036388">
    <property type="entry name" value="WH-like_DNA-bd_sf"/>
</dbReference>
<dbReference type="AlphaFoldDB" id="G5HQI2"/>
<dbReference type="RefSeq" id="WP_007868216.1">
    <property type="nucleotide sequence ID" value="NZ_JH376428.1"/>
</dbReference>
<dbReference type="HOGENOM" id="CLU_190518_0_0_9"/>
<name>G5HQI2_9FIRM</name>
<reference evidence="1 2" key="1">
    <citation type="submission" date="2011-08" db="EMBL/GenBank/DDBJ databases">
        <title>The Genome Sequence of Clostridium citroniae WAL-17108.</title>
        <authorList>
            <consortium name="The Broad Institute Genome Sequencing Platform"/>
            <person name="Earl A."/>
            <person name="Ward D."/>
            <person name="Feldgarden M."/>
            <person name="Gevers D."/>
            <person name="Finegold S.M."/>
            <person name="Summanen P.H."/>
            <person name="Molitoris D.R."/>
            <person name="Vaisanen M.L."/>
            <person name="Daigneault M."/>
            <person name="Allen-Vercoe E."/>
            <person name="Young S.K."/>
            <person name="Zeng Q."/>
            <person name="Gargeya S."/>
            <person name="Fitzgerald M."/>
            <person name="Haas B."/>
            <person name="Abouelleil A."/>
            <person name="Alvarado L."/>
            <person name="Arachchi H.M."/>
            <person name="Berlin A."/>
            <person name="Brown A."/>
            <person name="Chapman S.B."/>
            <person name="Chen Z."/>
            <person name="Dunbar C."/>
            <person name="Freedman E."/>
            <person name="Gearin G."/>
            <person name="Gellesch M."/>
            <person name="Goldberg J."/>
            <person name="Griggs A."/>
            <person name="Gujja S."/>
            <person name="Heiman D."/>
            <person name="Howarth C."/>
            <person name="Larson L."/>
            <person name="Lui A."/>
            <person name="MacDonald P.J.P."/>
            <person name="Montmayeur A."/>
            <person name="Murphy C."/>
            <person name="Neiman D."/>
            <person name="Pearson M."/>
            <person name="Priest M."/>
            <person name="Roberts A."/>
            <person name="Saif S."/>
            <person name="Shea T."/>
            <person name="Shenoy N."/>
            <person name="Sisk P."/>
            <person name="Stolte C."/>
            <person name="Sykes S."/>
            <person name="Wortman J."/>
            <person name="Nusbaum C."/>
            <person name="Birren B."/>
        </authorList>
    </citation>
    <scope>NUCLEOTIDE SEQUENCE [LARGE SCALE GENOMIC DNA]</scope>
    <source>
        <strain evidence="1 2">WAL-17108</strain>
    </source>
</reference>
<evidence type="ECO:0000313" key="2">
    <source>
        <dbReference type="Proteomes" id="UP000003763"/>
    </source>
</evidence>
<comment type="caution">
    <text evidence="1">The sequence shown here is derived from an EMBL/GenBank/DDBJ whole genome shotgun (WGS) entry which is preliminary data.</text>
</comment>
<dbReference type="Gene3D" id="1.10.10.10">
    <property type="entry name" value="Winged helix-like DNA-binding domain superfamily/Winged helix DNA-binding domain"/>
    <property type="match status" value="1"/>
</dbReference>
<dbReference type="Proteomes" id="UP000003763">
    <property type="component" value="Unassembled WGS sequence"/>
</dbReference>